<evidence type="ECO:0000256" key="1">
    <source>
        <dbReference type="ARBA" id="ARBA00003944"/>
    </source>
</evidence>
<keyword evidence="8" id="KW-1185">Reference proteome</keyword>
<evidence type="ECO:0000313" key="8">
    <source>
        <dbReference type="Proteomes" id="UP001219956"/>
    </source>
</evidence>
<evidence type="ECO:0000256" key="2">
    <source>
        <dbReference type="ARBA" id="ARBA00009149"/>
    </source>
</evidence>
<keyword evidence="3" id="KW-1005">Bacterial flagellum biogenesis</keyword>
<evidence type="ECO:0000259" key="6">
    <source>
        <dbReference type="Pfam" id="PF02120"/>
    </source>
</evidence>
<dbReference type="InterPro" id="IPR038610">
    <property type="entry name" value="FliK-like_C_sf"/>
</dbReference>
<comment type="caution">
    <text evidence="7">The sequence shown here is derived from an EMBL/GenBank/DDBJ whole genome shotgun (WGS) entry which is preliminary data.</text>
</comment>
<comment type="function">
    <text evidence="1">Controls the length of the flagellar hook.</text>
</comment>
<dbReference type="InterPro" id="IPR021136">
    <property type="entry name" value="Flagellar_hook_control-like_C"/>
</dbReference>
<dbReference type="InterPro" id="IPR052563">
    <property type="entry name" value="FliK"/>
</dbReference>
<protein>
    <submittedName>
        <fullName evidence="7">Flagellar hook-length control protein FliK</fullName>
    </submittedName>
</protein>
<keyword evidence="5" id="KW-0732">Signal</keyword>
<dbReference type="PRINTS" id="PR01007">
    <property type="entry name" value="FLGHOOKFLIK"/>
</dbReference>
<feature type="compositionally biased region" description="Low complexity" evidence="4">
    <location>
        <begin position="429"/>
        <end position="449"/>
    </location>
</feature>
<reference evidence="7 8" key="1">
    <citation type="submission" date="2023-01" db="EMBL/GenBank/DDBJ databases">
        <title>Novel species of the genus Vogesella isolated from rivers.</title>
        <authorList>
            <person name="Lu H."/>
        </authorList>
    </citation>
    <scope>NUCLEOTIDE SEQUENCE [LARGE SCALE GENOMIC DNA]</scope>
    <source>
        <strain evidence="7 8">DC21W</strain>
    </source>
</reference>
<feature type="compositionally biased region" description="Polar residues" evidence="4">
    <location>
        <begin position="477"/>
        <end position="486"/>
    </location>
</feature>
<evidence type="ECO:0000256" key="5">
    <source>
        <dbReference type="SAM" id="SignalP"/>
    </source>
</evidence>
<keyword evidence="7" id="KW-0282">Flagellum</keyword>
<feature type="region of interest" description="Disordered" evidence="4">
    <location>
        <begin position="424"/>
        <end position="486"/>
    </location>
</feature>
<sequence length="486" mass="49332">MSFSLKPVSHSATAAIASQSAAAPAAGAPAATAGDGLFASLFAGQLGEGGQGQQADLTSLLGLPVATPATLLPATPGVHDTPVTQAEAPLAAQPAGADAAMMMQMSGLLQPPASLPPPVQEKQALPALGDSAQQQQQDQSGQPDQALLAAQAGMAALPLAAQQAAAPASQPAQAAIVTAKDVAQAASVVAQEATQPALPPATQAQLRIDAIVPKRDAGVLPPAAAPEVGKLQADKAGQTTVLPPAQTVPVLAQQTAQQNSFTARDDTPMPAVAASARGKADILPADVRLMFRKEMQQAGSTVALEAADVVAGQRQILPPALTAATPAVAAPAWRIDPPMARTAEWQAAFGEKVGSMVSMKLDSATIQVSPENLGPLDISIRFDSQEQATISVVAATPEAKSIVESSLPQLSRMLEQSGIQLGNTQVSTQQQAHQQAQQQAQEHARQQAGRPGGGRNHETAGEAVLPETELARAGVASRQNGLSIHA</sequence>
<proteinExistence type="inferred from homology"/>
<dbReference type="PANTHER" id="PTHR37533">
    <property type="entry name" value="FLAGELLAR HOOK-LENGTH CONTROL PROTEIN"/>
    <property type="match status" value="1"/>
</dbReference>
<dbReference type="PANTHER" id="PTHR37533:SF2">
    <property type="entry name" value="FLAGELLAR HOOK-LENGTH CONTROL PROTEIN"/>
    <property type="match status" value="1"/>
</dbReference>
<dbReference type="EMBL" id="JAQQLF010000002">
    <property type="protein sequence ID" value="MDC7716100.1"/>
    <property type="molecule type" value="Genomic_DNA"/>
</dbReference>
<dbReference type="Gene3D" id="3.30.750.140">
    <property type="match status" value="1"/>
</dbReference>
<dbReference type="InterPro" id="IPR001635">
    <property type="entry name" value="Flag_hook_Flik"/>
</dbReference>
<dbReference type="Proteomes" id="UP001219956">
    <property type="component" value="Unassembled WGS sequence"/>
</dbReference>
<feature type="domain" description="Flagellar hook-length control protein-like C-terminal" evidence="6">
    <location>
        <begin position="351"/>
        <end position="435"/>
    </location>
</feature>
<dbReference type="CDD" id="cd17470">
    <property type="entry name" value="T3SS_Flik_C"/>
    <property type="match status" value="1"/>
</dbReference>
<feature type="chain" id="PRO_5046233086" evidence="5">
    <location>
        <begin position="26"/>
        <end position="486"/>
    </location>
</feature>
<feature type="signal peptide" evidence="5">
    <location>
        <begin position="1"/>
        <end position="25"/>
    </location>
</feature>
<keyword evidence="7" id="KW-0966">Cell projection</keyword>
<organism evidence="7 8">
    <name type="scientific">Vogesella aquatica</name>
    <dbReference type="NCBI Taxonomy" id="2984206"/>
    <lineage>
        <taxon>Bacteria</taxon>
        <taxon>Pseudomonadati</taxon>
        <taxon>Pseudomonadota</taxon>
        <taxon>Betaproteobacteria</taxon>
        <taxon>Neisseriales</taxon>
        <taxon>Chromobacteriaceae</taxon>
        <taxon>Vogesella</taxon>
    </lineage>
</organism>
<name>A0ABT5IU46_9NEIS</name>
<dbReference type="RefSeq" id="WP_272750540.1">
    <property type="nucleotide sequence ID" value="NZ_JAQQLF010000002.1"/>
</dbReference>
<gene>
    <name evidence="7" type="ORF">PQU95_02535</name>
</gene>
<dbReference type="Pfam" id="PF02120">
    <property type="entry name" value="Flg_hook"/>
    <property type="match status" value="1"/>
</dbReference>
<evidence type="ECO:0000313" key="7">
    <source>
        <dbReference type="EMBL" id="MDC7716100.1"/>
    </source>
</evidence>
<comment type="similarity">
    <text evidence="2">Belongs to the FliK family.</text>
</comment>
<keyword evidence="7" id="KW-0969">Cilium</keyword>
<evidence type="ECO:0000256" key="3">
    <source>
        <dbReference type="ARBA" id="ARBA00022795"/>
    </source>
</evidence>
<accession>A0ABT5IU46</accession>
<evidence type="ECO:0000256" key="4">
    <source>
        <dbReference type="SAM" id="MobiDB-lite"/>
    </source>
</evidence>